<keyword evidence="1" id="KW-0812">Transmembrane</keyword>
<sequence>MDIELENEIQKRLHKYHKKMWASYGTIAIDILFLIYMVIFKLDLDICSWSFGIFGTFLIYVAVFAAYAAIAVLACLLEAFGKLEIEKILFEECDPFLYEACAMRIKQPFFKDRVNCNLAVARYYQGNIDAAYDTLMAINPEKLKREFALNYYLLLSMIYFQRDMGQQVPELEQACRRKLSKNKKGQALFAHLCACNNFRRAMANKDYDAAFGFMQDAATAPNRLFYKLHQIAYSYDAALLYRAAGEKASTGWNLDYIAKEGNKLFVVQKAEEMR</sequence>
<feature type="transmembrane region" description="Helical" evidence="1">
    <location>
        <begin position="21"/>
        <end position="39"/>
    </location>
</feature>
<protein>
    <recommendedName>
        <fullName evidence="4">Tetratricopeptide repeat protein</fullName>
    </recommendedName>
</protein>
<evidence type="ECO:0008006" key="4">
    <source>
        <dbReference type="Google" id="ProtNLM"/>
    </source>
</evidence>
<dbReference type="RefSeq" id="WP_186855219.1">
    <property type="nucleotide sequence ID" value="NZ_JACOOY010000001.1"/>
</dbReference>
<organism evidence="2 3">
    <name type="scientific">Dorea hominis</name>
    <dbReference type="NCBI Taxonomy" id="2763040"/>
    <lineage>
        <taxon>Bacteria</taxon>
        <taxon>Bacillati</taxon>
        <taxon>Bacillota</taxon>
        <taxon>Clostridia</taxon>
        <taxon>Lachnospirales</taxon>
        <taxon>Lachnospiraceae</taxon>
        <taxon>Dorea</taxon>
    </lineage>
</organism>
<dbReference type="Proteomes" id="UP000647235">
    <property type="component" value="Unassembled WGS sequence"/>
</dbReference>
<feature type="transmembrane region" description="Helical" evidence="1">
    <location>
        <begin position="51"/>
        <end position="77"/>
    </location>
</feature>
<keyword evidence="3" id="KW-1185">Reference proteome</keyword>
<accession>A0ABR7ETE6</accession>
<reference evidence="2 3" key="1">
    <citation type="submission" date="2020-08" db="EMBL/GenBank/DDBJ databases">
        <title>Genome public.</title>
        <authorList>
            <person name="Liu C."/>
            <person name="Sun Q."/>
        </authorList>
    </citation>
    <scope>NUCLEOTIDE SEQUENCE [LARGE SCALE GENOMIC DNA]</scope>
    <source>
        <strain evidence="2 3">NSJ-36</strain>
    </source>
</reference>
<gene>
    <name evidence="2" type="ORF">H8S07_00715</name>
</gene>
<evidence type="ECO:0000313" key="3">
    <source>
        <dbReference type="Proteomes" id="UP000647235"/>
    </source>
</evidence>
<dbReference type="EMBL" id="JACOOY010000001">
    <property type="protein sequence ID" value="MBC5663810.1"/>
    <property type="molecule type" value="Genomic_DNA"/>
</dbReference>
<comment type="caution">
    <text evidence="2">The sequence shown here is derived from an EMBL/GenBank/DDBJ whole genome shotgun (WGS) entry which is preliminary data.</text>
</comment>
<keyword evidence="1" id="KW-0472">Membrane</keyword>
<proteinExistence type="predicted"/>
<name>A0ABR7ETE6_9FIRM</name>
<evidence type="ECO:0000256" key="1">
    <source>
        <dbReference type="SAM" id="Phobius"/>
    </source>
</evidence>
<evidence type="ECO:0000313" key="2">
    <source>
        <dbReference type="EMBL" id="MBC5663810.1"/>
    </source>
</evidence>
<keyword evidence="1" id="KW-1133">Transmembrane helix</keyword>